<name>A0A2K2DNU1_BRADI</name>
<feature type="region of interest" description="Disordered" evidence="1">
    <location>
        <begin position="197"/>
        <end position="230"/>
    </location>
</feature>
<feature type="region of interest" description="Disordered" evidence="1">
    <location>
        <begin position="57"/>
        <end position="86"/>
    </location>
</feature>
<sequence length="243" mass="25984">MARKRKRGPAVWPRLGHRGDGRGFNSLPDGCPISSHPLSFLSSFSVPTPPLPLFCSSPKPLPASPPRAPTRAPPPPSNSCLSFPPTRVPLPRAPAAAAAEDNGGSAWRPFTGAPDLARGRIWRPRPGPDLPRPAVPDPCLLRSTWPRPRPPVVAGSAAPTPLLPPDPGLPLLSFSPSLIFSLLQCRSSWRNNCSTAMERHRGEEPVPASSGDPPSGDEEAAAPEPACPRNRFHLPRFVRGWLG</sequence>
<reference evidence="2" key="2">
    <citation type="submission" date="2017-06" db="EMBL/GenBank/DDBJ databases">
        <title>WGS assembly of Brachypodium distachyon.</title>
        <authorList>
            <consortium name="The International Brachypodium Initiative"/>
            <person name="Lucas S."/>
            <person name="Harmon-Smith M."/>
            <person name="Lail K."/>
            <person name="Tice H."/>
            <person name="Grimwood J."/>
            <person name="Bruce D."/>
            <person name="Barry K."/>
            <person name="Shu S."/>
            <person name="Lindquist E."/>
            <person name="Wang M."/>
            <person name="Pitluck S."/>
            <person name="Vogel J.P."/>
            <person name="Garvin D.F."/>
            <person name="Mockler T.C."/>
            <person name="Schmutz J."/>
            <person name="Rokhsar D."/>
            <person name="Bevan M.W."/>
        </authorList>
    </citation>
    <scope>NUCLEOTIDE SEQUENCE</scope>
    <source>
        <strain evidence="2">Bd21</strain>
    </source>
</reference>
<evidence type="ECO:0000313" key="2">
    <source>
        <dbReference type="EMBL" id="PNT75950.1"/>
    </source>
</evidence>
<protein>
    <submittedName>
        <fullName evidence="2 3">Uncharacterized protein</fullName>
    </submittedName>
</protein>
<organism evidence="2">
    <name type="scientific">Brachypodium distachyon</name>
    <name type="common">Purple false brome</name>
    <name type="synonym">Trachynia distachya</name>
    <dbReference type="NCBI Taxonomy" id="15368"/>
    <lineage>
        <taxon>Eukaryota</taxon>
        <taxon>Viridiplantae</taxon>
        <taxon>Streptophyta</taxon>
        <taxon>Embryophyta</taxon>
        <taxon>Tracheophyta</taxon>
        <taxon>Spermatophyta</taxon>
        <taxon>Magnoliopsida</taxon>
        <taxon>Liliopsida</taxon>
        <taxon>Poales</taxon>
        <taxon>Poaceae</taxon>
        <taxon>BOP clade</taxon>
        <taxon>Pooideae</taxon>
        <taxon>Stipodae</taxon>
        <taxon>Brachypodieae</taxon>
        <taxon>Brachypodium</taxon>
    </lineage>
</organism>
<evidence type="ECO:0000313" key="3">
    <source>
        <dbReference type="EnsemblPlants" id="PNT75950"/>
    </source>
</evidence>
<evidence type="ECO:0000256" key="1">
    <source>
        <dbReference type="SAM" id="MobiDB-lite"/>
    </source>
</evidence>
<feature type="compositionally biased region" description="Pro residues" evidence="1">
    <location>
        <begin position="59"/>
        <end position="77"/>
    </location>
</feature>
<feature type="region of interest" description="Disordered" evidence="1">
    <location>
        <begin position="1"/>
        <end position="29"/>
    </location>
</feature>
<proteinExistence type="predicted"/>
<accession>A0A2K2DNU1</accession>
<reference evidence="3" key="3">
    <citation type="submission" date="2018-08" db="UniProtKB">
        <authorList>
            <consortium name="EnsemblPlants"/>
        </authorList>
    </citation>
    <scope>IDENTIFICATION</scope>
    <source>
        <strain evidence="3">cv. Bd21</strain>
    </source>
</reference>
<keyword evidence="4" id="KW-1185">Reference proteome</keyword>
<dbReference type="Proteomes" id="UP000008810">
    <property type="component" value="Chromosome 1"/>
</dbReference>
<dbReference type="InParanoid" id="A0A2K2DNU1"/>
<dbReference type="EMBL" id="CM000880">
    <property type="protein sequence ID" value="PNT75950.1"/>
    <property type="molecule type" value="Genomic_DNA"/>
</dbReference>
<dbReference type="EnsemblPlants" id="PNT75950">
    <property type="protein sequence ID" value="PNT75950"/>
    <property type="gene ID" value="BRADI_1g42254v3"/>
</dbReference>
<reference evidence="2 3" key="1">
    <citation type="journal article" date="2010" name="Nature">
        <title>Genome sequencing and analysis of the model grass Brachypodium distachyon.</title>
        <authorList>
            <consortium name="International Brachypodium Initiative"/>
        </authorList>
    </citation>
    <scope>NUCLEOTIDE SEQUENCE [LARGE SCALE GENOMIC DNA]</scope>
    <source>
        <strain evidence="2 3">Bd21</strain>
    </source>
</reference>
<dbReference type="Gramene" id="PNT75950">
    <property type="protein sequence ID" value="PNT75950"/>
    <property type="gene ID" value="BRADI_1g42254v3"/>
</dbReference>
<gene>
    <name evidence="2" type="ORF">BRADI_1g42254v3</name>
</gene>
<dbReference type="AlphaFoldDB" id="A0A2K2DNU1"/>
<evidence type="ECO:0000313" key="4">
    <source>
        <dbReference type="Proteomes" id="UP000008810"/>
    </source>
</evidence>